<name>A0A7J6L2V5_PERCH</name>
<organism evidence="2 3">
    <name type="scientific">Perkinsus chesapeaki</name>
    <name type="common">Clam parasite</name>
    <name type="synonym">Perkinsus andrewsi</name>
    <dbReference type="NCBI Taxonomy" id="330153"/>
    <lineage>
        <taxon>Eukaryota</taxon>
        <taxon>Sar</taxon>
        <taxon>Alveolata</taxon>
        <taxon>Perkinsozoa</taxon>
        <taxon>Perkinsea</taxon>
        <taxon>Perkinsida</taxon>
        <taxon>Perkinsidae</taxon>
        <taxon>Perkinsus</taxon>
    </lineage>
</organism>
<evidence type="ECO:0000313" key="3">
    <source>
        <dbReference type="Proteomes" id="UP000591131"/>
    </source>
</evidence>
<keyword evidence="3" id="KW-1185">Reference proteome</keyword>
<accession>A0A7J6L2V5</accession>
<protein>
    <submittedName>
        <fullName evidence="2">Uncharacterized protein</fullName>
    </submittedName>
</protein>
<keyword evidence="1" id="KW-0175">Coiled coil</keyword>
<proteinExistence type="predicted"/>
<dbReference type="Proteomes" id="UP000591131">
    <property type="component" value="Unassembled WGS sequence"/>
</dbReference>
<feature type="coiled-coil region" evidence="1">
    <location>
        <begin position="26"/>
        <end position="53"/>
    </location>
</feature>
<dbReference type="AlphaFoldDB" id="A0A7J6L2V5"/>
<dbReference type="EMBL" id="JAAPAO010000845">
    <property type="protein sequence ID" value="KAF4653179.1"/>
    <property type="molecule type" value="Genomic_DNA"/>
</dbReference>
<dbReference type="OrthoDB" id="442147at2759"/>
<evidence type="ECO:0000256" key="1">
    <source>
        <dbReference type="SAM" id="Coils"/>
    </source>
</evidence>
<evidence type="ECO:0000313" key="2">
    <source>
        <dbReference type="EMBL" id="KAF4653179.1"/>
    </source>
</evidence>
<comment type="caution">
    <text evidence="2">The sequence shown here is derived from an EMBL/GenBank/DDBJ whole genome shotgun (WGS) entry which is preliminary data.</text>
</comment>
<reference evidence="2 3" key="1">
    <citation type="submission" date="2020-04" db="EMBL/GenBank/DDBJ databases">
        <title>Perkinsus chesapeaki whole genome sequence.</title>
        <authorList>
            <person name="Bogema D.R."/>
        </authorList>
    </citation>
    <scope>NUCLEOTIDE SEQUENCE [LARGE SCALE GENOMIC DNA]</scope>
    <source>
        <strain evidence="2">ATCC PRA-425</strain>
    </source>
</reference>
<gene>
    <name evidence="2" type="ORF">FOL47_010658</name>
</gene>
<sequence>MFCLTSSVAIIENHPNQSFSFDDDTLSDMIETLKKAEDENKKLEEERVASFEKGVQQASVSSNGTFSFPANCTPTNRNESYPYCFHGSLQGQNKSTGDTTKTTIVHASVDYFDILNPKESTSIGFTASYEDKEVQKLDAEAAGQAELISYGDKGKAALTISLATDVNDVYNPGQLVMMRDTFASNVHFNLYAYGYLVMDVETVPLQTSEVFAGKSYNTGFNMSASYEESIPGIPFTSAGASIELSLRTVKNDLHKWRLLGKADAFIRTPISTFHFPYTYISDSISV</sequence>